<dbReference type="PRINTS" id="PR00673">
    <property type="entry name" value="LIGHTHARVSTA"/>
</dbReference>
<organism evidence="16 17">
    <name type="scientific">Thiospirillum jenense</name>
    <dbReference type="NCBI Taxonomy" id="1653858"/>
    <lineage>
        <taxon>Bacteria</taxon>
        <taxon>Pseudomonadati</taxon>
        <taxon>Pseudomonadota</taxon>
        <taxon>Gammaproteobacteria</taxon>
        <taxon>Chromatiales</taxon>
        <taxon>Chromatiaceae</taxon>
        <taxon>Thiospirillum</taxon>
    </lineage>
</organism>
<evidence type="ECO:0000256" key="13">
    <source>
        <dbReference type="ARBA" id="ARBA00023243"/>
    </source>
</evidence>
<dbReference type="EMBL" id="JABVCQ010000005">
    <property type="protein sequence ID" value="MBB1125225.1"/>
    <property type="molecule type" value="Genomic_DNA"/>
</dbReference>
<evidence type="ECO:0000256" key="2">
    <source>
        <dbReference type="ARBA" id="ARBA00004401"/>
    </source>
</evidence>
<proteinExistence type="predicted"/>
<evidence type="ECO:0000256" key="1">
    <source>
        <dbReference type="ARBA" id="ARBA00002455"/>
    </source>
</evidence>
<keyword evidence="13" id="KW-0437">Light-harvesting polypeptide</keyword>
<protein>
    <submittedName>
        <fullName evidence="16">Light-harvesting protein</fullName>
    </submittedName>
</protein>
<dbReference type="Pfam" id="PF00556">
    <property type="entry name" value="LHC"/>
    <property type="match status" value="1"/>
</dbReference>
<keyword evidence="4" id="KW-0148">Chlorophyll</keyword>
<feature type="domain" description="Antenna complex alpha/beta subunit" evidence="15">
    <location>
        <begin position="1"/>
        <end position="41"/>
    </location>
</feature>
<evidence type="ECO:0000256" key="5">
    <source>
        <dbReference type="ARBA" id="ARBA00022549"/>
    </source>
</evidence>
<comment type="subcellular location">
    <subcellularLocation>
        <location evidence="2">Cell membrane</location>
        <topology evidence="2">Single-pass type II membrane protein</topology>
    </subcellularLocation>
</comment>
<evidence type="ECO:0000256" key="9">
    <source>
        <dbReference type="ARBA" id="ARBA00022956"/>
    </source>
</evidence>
<keyword evidence="3" id="KW-1003">Cell membrane</keyword>
<evidence type="ECO:0000256" key="10">
    <source>
        <dbReference type="ARBA" id="ARBA00022989"/>
    </source>
</evidence>
<dbReference type="GO" id="GO:0042314">
    <property type="term" value="F:bacteriochlorophyll binding"/>
    <property type="evidence" value="ECO:0007669"/>
    <property type="project" value="UniProtKB-KW"/>
</dbReference>
<keyword evidence="5" id="KW-0042">Antenna complex</keyword>
<evidence type="ECO:0000256" key="8">
    <source>
        <dbReference type="ARBA" id="ARBA00022842"/>
    </source>
</evidence>
<dbReference type="NCBIfam" id="NF040861">
    <property type="entry name" value="pufA_517_ASD"/>
    <property type="match status" value="1"/>
</dbReference>
<evidence type="ECO:0000256" key="4">
    <source>
        <dbReference type="ARBA" id="ARBA00022494"/>
    </source>
</evidence>
<dbReference type="GO" id="GO:0046872">
    <property type="term" value="F:metal ion binding"/>
    <property type="evidence" value="ECO:0007669"/>
    <property type="project" value="UniProtKB-KW"/>
</dbReference>
<keyword evidence="12 14" id="KW-0472">Membrane</keyword>
<evidence type="ECO:0000256" key="14">
    <source>
        <dbReference type="SAM" id="Phobius"/>
    </source>
</evidence>
<keyword evidence="17" id="KW-1185">Reference proteome</keyword>
<evidence type="ECO:0000313" key="16">
    <source>
        <dbReference type="EMBL" id="MBB1125225.1"/>
    </source>
</evidence>
<keyword evidence="7" id="KW-0479">Metal-binding</keyword>
<comment type="caution">
    <text evidence="16">The sequence shown here is derived from an EMBL/GenBank/DDBJ whole genome shotgun (WGS) entry which is preliminary data.</text>
</comment>
<evidence type="ECO:0000256" key="7">
    <source>
        <dbReference type="ARBA" id="ARBA00022723"/>
    </source>
</evidence>
<keyword evidence="11" id="KW-0157">Chromophore</keyword>
<evidence type="ECO:0000256" key="11">
    <source>
        <dbReference type="ARBA" id="ARBA00022991"/>
    </source>
</evidence>
<accession>A0A839H5L4</accession>
<reference evidence="16 17" key="1">
    <citation type="journal article" date="2020" name="Arch. Microbiol.">
        <title>The genome sequence of the giant phototrophic gammaproteobacterium Thiospirillum jenense gives insight into its physiological properties and phylogenetic relationships.</title>
        <authorList>
            <person name="Imhoff J.F."/>
            <person name="Meyer T.E."/>
            <person name="Kyndt J.A."/>
        </authorList>
    </citation>
    <scope>NUCLEOTIDE SEQUENCE [LARGE SCALE GENOMIC DNA]</scope>
    <source>
        <strain evidence="16 17">DSM 216</strain>
    </source>
</reference>
<dbReference type="GO" id="GO:0019866">
    <property type="term" value="C:organelle inner membrane"/>
    <property type="evidence" value="ECO:0007669"/>
    <property type="project" value="InterPro"/>
</dbReference>
<name>A0A839H5L4_9GAMM</name>
<dbReference type="InterPro" id="IPR018332">
    <property type="entry name" value="Antenna_alpha"/>
</dbReference>
<dbReference type="InterPro" id="IPR035889">
    <property type="entry name" value="Light-harvesting_complex"/>
</dbReference>
<dbReference type="InterPro" id="IPR002361">
    <property type="entry name" value="Antenna_alpha_CS"/>
</dbReference>
<keyword evidence="10 14" id="KW-1133">Transmembrane helix</keyword>
<gene>
    <name evidence="16" type="ORF">HUK38_03140</name>
</gene>
<dbReference type="GO" id="GO:0019684">
    <property type="term" value="P:photosynthesis, light reaction"/>
    <property type="evidence" value="ECO:0007669"/>
    <property type="project" value="InterPro"/>
</dbReference>
<dbReference type="Proteomes" id="UP000548632">
    <property type="component" value="Unassembled WGS sequence"/>
</dbReference>
<dbReference type="AlphaFoldDB" id="A0A839H5L4"/>
<dbReference type="GO" id="GO:0005886">
    <property type="term" value="C:plasma membrane"/>
    <property type="evidence" value="ECO:0007669"/>
    <property type="project" value="UniProtKB-SubCell"/>
</dbReference>
<dbReference type="SUPFAM" id="SSF56918">
    <property type="entry name" value="Light-harvesting complex subunits"/>
    <property type="match status" value="1"/>
</dbReference>
<dbReference type="InterPro" id="IPR000066">
    <property type="entry name" value="Antenna_a/b"/>
</dbReference>
<dbReference type="GO" id="GO:0030077">
    <property type="term" value="C:plasma membrane light-harvesting complex"/>
    <property type="evidence" value="ECO:0007669"/>
    <property type="project" value="InterPro"/>
</dbReference>
<evidence type="ECO:0000256" key="12">
    <source>
        <dbReference type="ARBA" id="ARBA00023136"/>
    </source>
</evidence>
<comment type="function">
    <text evidence="1">Antenna complexes are light-harvesting systems, which transfer the excitation energy to the reaction centers.</text>
</comment>
<dbReference type="Gene3D" id="4.10.220.20">
    <property type="entry name" value="Light-harvesting complex"/>
    <property type="match status" value="1"/>
</dbReference>
<evidence type="ECO:0000313" key="17">
    <source>
        <dbReference type="Proteomes" id="UP000548632"/>
    </source>
</evidence>
<evidence type="ECO:0000256" key="3">
    <source>
        <dbReference type="ARBA" id="ARBA00022475"/>
    </source>
</evidence>
<evidence type="ECO:0000256" key="6">
    <source>
        <dbReference type="ARBA" id="ARBA00022692"/>
    </source>
</evidence>
<feature type="transmembrane region" description="Helical" evidence="14">
    <location>
        <begin position="12"/>
        <end position="32"/>
    </location>
</feature>
<sequence length="66" mass="7282">MYKVWHIFDPRRALIALFGMLFVLALLIHFILLGSKDFNWLSDAPAAAAAPTTAQVSPMPAGRNIN</sequence>
<keyword evidence="8" id="KW-0460">Magnesium</keyword>
<dbReference type="PROSITE" id="PS00968">
    <property type="entry name" value="ANTENNA_COMP_ALPHA"/>
    <property type="match status" value="1"/>
</dbReference>
<evidence type="ECO:0000259" key="15">
    <source>
        <dbReference type="Pfam" id="PF00556"/>
    </source>
</evidence>
<keyword evidence="6 14" id="KW-0812">Transmembrane</keyword>
<keyword evidence="9" id="KW-0076">Bacteriochlorophyll</keyword>